<dbReference type="eggNOG" id="KOG1417">
    <property type="taxonomic scope" value="Eukaryota"/>
</dbReference>
<evidence type="ECO:0000256" key="6">
    <source>
        <dbReference type="ARBA" id="ARBA00022964"/>
    </source>
</evidence>
<dbReference type="Pfam" id="PF20510">
    <property type="entry name" value="HgmA_N"/>
    <property type="match status" value="1"/>
</dbReference>
<keyword evidence="5" id="KW-0479">Metal-binding</keyword>
<keyword evidence="7" id="KW-0560">Oxidoreductase</keyword>
<dbReference type="AlphaFoldDB" id="A0A024UJU4"/>
<evidence type="ECO:0000259" key="11">
    <source>
        <dbReference type="Pfam" id="PF04209"/>
    </source>
</evidence>
<dbReference type="PANTHER" id="PTHR11056:SF0">
    <property type="entry name" value="HOMOGENTISATE 1,2-DIOXYGENASE"/>
    <property type="match status" value="1"/>
</dbReference>
<evidence type="ECO:0000256" key="1">
    <source>
        <dbReference type="ARBA" id="ARBA00001962"/>
    </source>
</evidence>
<gene>
    <name evidence="13" type="ORF">H310_02791</name>
</gene>
<sequence length="154" mass="16992">MIPSAATSWKCKFILPDLGPIGATYLANPRDFVHPTACHDVLALQRRGVAGNYVPCKYNLDHFCTMNTVNYDHPDPSIYTVLTCQTDYQAAPSLTSSHFPAPMDGPRENFPSSLLPSQPHDRILSMIYGHYDAKTDDGFVPGKASYTAATRLEN</sequence>
<proteinExistence type="inferred from homology"/>
<dbReference type="InterPro" id="IPR005708">
    <property type="entry name" value="Homogentis_dOase"/>
</dbReference>
<comment type="similarity">
    <text evidence="3">Belongs to the homogentisate dioxygenase family.</text>
</comment>
<dbReference type="VEuPathDB" id="FungiDB:H310_02791"/>
<reference evidence="13" key="1">
    <citation type="submission" date="2013-12" db="EMBL/GenBank/DDBJ databases">
        <title>The Genome Sequence of Aphanomyces invadans NJM9701.</title>
        <authorList>
            <consortium name="The Broad Institute Genomics Platform"/>
            <person name="Russ C."/>
            <person name="Tyler B."/>
            <person name="van West P."/>
            <person name="Dieguez-Uribeondo J."/>
            <person name="Young S.K."/>
            <person name="Zeng Q."/>
            <person name="Gargeya S."/>
            <person name="Fitzgerald M."/>
            <person name="Abouelleil A."/>
            <person name="Alvarado L."/>
            <person name="Chapman S.B."/>
            <person name="Gainer-Dewar J."/>
            <person name="Goldberg J."/>
            <person name="Griggs A."/>
            <person name="Gujja S."/>
            <person name="Hansen M."/>
            <person name="Howarth C."/>
            <person name="Imamovic A."/>
            <person name="Ireland A."/>
            <person name="Larimer J."/>
            <person name="McCowan C."/>
            <person name="Murphy C."/>
            <person name="Pearson M."/>
            <person name="Poon T.W."/>
            <person name="Priest M."/>
            <person name="Roberts A."/>
            <person name="Saif S."/>
            <person name="Shea T."/>
            <person name="Sykes S."/>
            <person name="Wortman J."/>
            <person name="Nusbaum C."/>
            <person name="Birren B."/>
        </authorList>
    </citation>
    <scope>NUCLEOTIDE SEQUENCE [LARGE SCALE GENOMIC DNA]</scope>
    <source>
        <strain evidence="13">NJM9701</strain>
    </source>
</reference>
<dbReference type="UniPathway" id="UPA00139">
    <property type="reaction ID" value="UER00339"/>
</dbReference>
<dbReference type="InterPro" id="IPR014710">
    <property type="entry name" value="RmlC-like_jellyroll"/>
</dbReference>
<protein>
    <recommendedName>
        <fullName evidence="4">homogentisate 1,2-dioxygenase</fullName>
        <ecNumber evidence="4">1.13.11.5</ecNumber>
    </recommendedName>
</protein>
<evidence type="ECO:0000256" key="4">
    <source>
        <dbReference type="ARBA" id="ARBA00013127"/>
    </source>
</evidence>
<dbReference type="PANTHER" id="PTHR11056">
    <property type="entry name" value="HOMOGENTISATE 1,2-DIOXYGENASE"/>
    <property type="match status" value="1"/>
</dbReference>
<evidence type="ECO:0000256" key="9">
    <source>
        <dbReference type="PIRSR" id="PIRSR605708-1"/>
    </source>
</evidence>
<evidence type="ECO:0000256" key="5">
    <source>
        <dbReference type="ARBA" id="ARBA00022723"/>
    </source>
</evidence>
<dbReference type="GO" id="GO:0005737">
    <property type="term" value="C:cytoplasm"/>
    <property type="evidence" value="ECO:0007669"/>
    <property type="project" value="TreeGrafter"/>
</dbReference>
<feature type="domain" description="Homogentisate 1,2-dioxygenase C-terminal" evidence="11">
    <location>
        <begin position="62"/>
        <end position="146"/>
    </location>
</feature>
<dbReference type="InterPro" id="IPR011051">
    <property type="entry name" value="RmlC_Cupin_sf"/>
</dbReference>
<evidence type="ECO:0000313" key="13">
    <source>
        <dbReference type="EMBL" id="ETW06574.1"/>
    </source>
</evidence>
<keyword evidence="8" id="KW-0408">Iron</keyword>
<organism evidence="13">
    <name type="scientific">Aphanomyces invadans</name>
    <dbReference type="NCBI Taxonomy" id="157072"/>
    <lineage>
        <taxon>Eukaryota</taxon>
        <taxon>Sar</taxon>
        <taxon>Stramenopiles</taxon>
        <taxon>Oomycota</taxon>
        <taxon>Saprolegniomycetes</taxon>
        <taxon>Saprolegniales</taxon>
        <taxon>Verrucalvaceae</taxon>
        <taxon>Aphanomyces</taxon>
    </lineage>
</organism>
<dbReference type="GO" id="GO:0046872">
    <property type="term" value="F:metal ion binding"/>
    <property type="evidence" value="ECO:0007669"/>
    <property type="project" value="UniProtKB-KW"/>
</dbReference>
<evidence type="ECO:0000256" key="7">
    <source>
        <dbReference type="ARBA" id="ARBA00023002"/>
    </source>
</evidence>
<feature type="domain" description="Homogentisate 1,2-dioxygenase N-terminal" evidence="12">
    <location>
        <begin position="9"/>
        <end position="41"/>
    </location>
</feature>
<keyword evidence="6 13" id="KW-0223">Dioxygenase</keyword>
<name>A0A024UJU4_9STRA</name>
<dbReference type="GO" id="GO:0006559">
    <property type="term" value="P:L-phenylalanine catabolic process"/>
    <property type="evidence" value="ECO:0007669"/>
    <property type="project" value="UniProtKB-UniPathway"/>
</dbReference>
<dbReference type="Gene3D" id="2.60.120.10">
    <property type="entry name" value="Jelly Rolls"/>
    <property type="match status" value="1"/>
</dbReference>
<evidence type="ECO:0000256" key="10">
    <source>
        <dbReference type="PIRSR" id="PIRSR605708-2"/>
    </source>
</evidence>
<dbReference type="SUPFAM" id="SSF51182">
    <property type="entry name" value="RmlC-like cupins"/>
    <property type="match status" value="1"/>
</dbReference>
<comment type="cofactor">
    <cofactor evidence="1">
        <name>Fe cation</name>
        <dbReference type="ChEBI" id="CHEBI:24875"/>
    </cofactor>
</comment>
<dbReference type="STRING" id="157072.A0A024UJU4"/>
<evidence type="ECO:0000256" key="8">
    <source>
        <dbReference type="ARBA" id="ARBA00023004"/>
    </source>
</evidence>
<dbReference type="GO" id="GO:0006570">
    <property type="term" value="P:tyrosine metabolic process"/>
    <property type="evidence" value="ECO:0007669"/>
    <property type="project" value="InterPro"/>
</dbReference>
<dbReference type="Pfam" id="PF04209">
    <property type="entry name" value="HgmA_C"/>
    <property type="match status" value="1"/>
</dbReference>
<dbReference type="GO" id="GO:0004411">
    <property type="term" value="F:homogentisate 1,2-dioxygenase activity"/>
    <property type="evidence" value="ECO:0007669"/>
    <property type="project" value="UniProtKB-EC"/>
</dbReference>
<dbReference type="EMBL" id="KI913955">
    <property type="protein sequence ID" value="ETW06574.1"/>
    <property type="molecule type" value="Genomic_DNA"/>
</dbReference>
<feature type="binding site" evidence="10">
    <location>
        <position position="131"/>
    </location>
    <ligand>
        <name>homogentisate</name>
        <dbReference type="ChEBI" id="CHEBI:16169"/>
    </ligand>
</feature>
<evidence type="ECO:0000256" key="3">
    <source>
        <dbReference type="ARBA" id="ARBA00007757"/>
    </source>
</evidence>
<dbReference type="EC" id="1.13.11.5" evidence="4"/>
<comment type="pathway">
    <text evidence="2">Amino-acid degradation; L-phenylalanine degradation; acetoacetate and fumarate from L-phenylalanine: step 4/6.</text>
</comment>
<evidence type="ECO:0000256" key="2">
    <source>
        <dbReference type="ARBA" id="ARBA00004704"/>
    </source>
</evidence>
<dbReference type="InterPro" id="IPR046452">
    <property type="entry name" value="HgmA_N"/>
</dbReference>
<dbReference type="InterPro" id="IPR046451">
    <property type="entry name" value="HgmA_C"/>
</dbReference>
<evidence type="ECO:0000259" key="12">
    <source>
        <dbReference type="Pfam" id="PF20510"/>
    </source>
</evidence>
<dbReference type="OrthoDB" id="1689029at2759"/>
<accession>A0A024UJU4</accession>
<feature type="active site" description="Proton acceptor" evidence="9">
    <location>
        <position position="73"/>
    </location>
</feature>
<dbReference type="RefSeq" id="XP_008864649.1">
    <property type="nucleotide sequence ID" value="XM_008866427.1"/>
</dbReference>
<dbReference type="GeneID" id="20079841"/>